<sequence>MCRKAPSENMALKAELGLRAAWFMVDAAHCSFFKSTVTPGRDWVTFIRASRRNTRFCMQLQAKFRKLEATCIFPASAPKMPPVAPSLRISCGPKISLMLVPANEYAVRGKDADHEVETRGSYAAAHVLSCALEPIDQTRYPPLSHERGGFQPSTTAGSDARLPRRQPLRLDWHSTHSTRYLAGFRRGQPSS</sequence>
<dbReference type="Proteomes" id="UP001302602">
    <property type="component" value="Unassembled WGS sequence"/>
</dbReference>
<gene>
    <name evidence="2" type="ORF">N657DRAFT_274626</name>
</gene>
<keyword evidence="3" id="KW-1185">Reference proteome</keyword>
<dbReference type="AlphaFoldDB" id="A0AAN6Z5U4"/>
<name>A0AAN6Z5U4_9PEZI</name>
<reference evidence="2" key="1">
    <citation type="journal article" date="2023" name="Mol. Phylogenet. Evol.">
        <title>Genome-scale phylogeny and comparative genomics of the fungal order Sordariales.</title>
        <authorList>
            <person name="Hensen N."/>
            <person name="Bonometti L."/>
            <person name="Westerberg I."/>
            <person name="Brannstrom I.O."/>
            <person name="Guillou S."/>
            <person name="Cros-Aarteil S."/>
            <person name="Calhoun S."/>
            <person name="Haridas S."/>
            <person name="Kuo A."/>
            <person name="Mondo S."/>
            <person name="Pangilinan J."/>
            <person name="Riley R."/>
            <person name="LaButti K."/>
            <person name="Andreopoulos B."/>
            <person name="Lipzen A."/>
            <person name="Chen C."/>
            <person name="Yan M."/>
            <person name="Daum C."/>
            <person name="Ng V."/>
            <person name="Clum A."/>
            <person name="Steindorff A."/>
            <person name="Ohm R.A."/>
            <person name="Martin F."/>
            <person name="Silar P."/>
            <person name="Natvig D.O."/>
            <person name="Lalanne C."/>
            <person name="Gautier V."/>
            <person name="Ament-Velasquez S.L."/>
            <person name="Kruys A."/>
            <person name="Hutchinson M.I."/>
            <person name="Powell A.J."/>
            <person name="Barry K."/>
            <person name="Miller A.N."/>
            <person name="Grigoriev I.V."/>
            <person name="Debuchy R."/>
            <person name="Gladieux P."/>
            <person name="Hiltunen Thoren M."/>
            <person name="Johannesson H."/>
        </authorList>
    </citation>
    <scope>NUCLEOTIDE SEQUENCE</scope>
    <source>
        <strain evidence="2">CBS 731.68</strain>
    </source>
</reference>
<dbReference type="EMBL" id="MU853225">
    <property type="protein sequence ID" value="KAK4125693.1"/>
    <property type="molecule type" value="Genomic_DNA"/>
</dbReference>
<dbReference type="GeneID" id="87823337"/>
<accession>A0AAN6Z5U4</accession>
<evidence type="ECO:0000313" key="3">
    <source>
        <dbReference type="Proteomes" id="UP001302602"/>
    </source>
</evidence>
<feature type="region of interest" description="Disordered" evidence="1">
    <location>
        <begin position="141"/>
        <end position="167"/>
    </location>
</feature>
<protein>
    <submittedName>
        <fullName evidence="2">Uncharacterized protein</fullName>
    </submittedName>
</protein>
<comment type="caution">
    <text evidence="2">The sequence shown here is derived from an EMBL/GenBank/DDBJ whole genome shotgun (WGS) entry which is preliminary data.</text>
</comment>
<organism evidence="2 3">
    <name type="scientific">Parathielavia appendiculata</name>
    <dbReference type="NCBI Taxonomy" id="2587402"/>
    <lineage>
        <taxon>Eukaryota</taxon>
        <taxon>Fungi</taxon>
        <taxon>Dikarya</taxon>
        <taxon>Ascomycota</taxon>
        <taxon>Pezizomycotina</taxon>
        <taxon>Sordariomycetes</taxon>
        <taxon>Sordariomycetidae</taxon>
        <taxon>Sordariales</taxon>
        <taxon>Chaetomiaceae</taxon>
        <taxon>Parathielavia</taxon>
    </lineage>
</organism>
<evidence type="ECO:0000256" key="1">
    <source>
        <dbReference type="SAM" id="MobiDB-lite"/>
    </source>
</evidence>
<dbReference type="RefSeq" id="XP_062649464.1">
    <property type="nucleotide sequence ID" value="XM_062786569.1"/>
</dbReference>
<reference evidence="2" key="2">
    <citation type="submission" date="2023-05" db="EMBL/GenBank/DDBJ databases">
        <authorList>
            <consortium name="Lawrence Berkeley National Laboratory"/>
            <person name="Steindorff A."/>
            <person name="Hensen N."/>
            <person name="Bonometti L."/>
            <person name="Westerberg I."/>
            <person name="Brannstrom I.O."/>
            <person name="Guillou S."/>
            <person name="Cros-Aarteil S."/>
            <person name="Calhoun S."/>
            <person name="Haridas S."/>
            <person name="Kuo A."/>
            <person name="Mondo S."/>
            <person name="Pangilinan J."/>
            <person name="Riley R."/>
            <person name="Labutti K."/>
            <person name="Andreopoulos B."/>
            <person name="Lipzen A."/>
            <person name="Chen C."/>
            <person name="Yanf M."/>
            <person name="Daum C."/>
            <person name="Ng V."/>
            <person name="Clum A."/>
            <person name="Ohm R."/>
            <person name="Martin F."/>
            <person name="Silar P."/>
            <person name="Natvig D."/>
            <person name="Lalanne C."/>
            <person name="Gautier V."/>
            <person name="Ament-Velasquez S.L."/>
            <person name="Kruys A."/>
            <person name="Hutchinson M.I."/>
            <person name="Powell A.J."/>
            <person name="Barry K."/>
            <person name="Miller A.N."/>
            <person name="Grigoriev I.V."/>
            <person name="Debuchy R."/>
            <person name="Gladieux P."/>
            <person name="Thoren M.H."/>
            <person name="Johannesson H."/>
        </authorList>
    </citation>
    <scope>NUCLEOTIDE SEQUENCE</scope>
    <source>
        <strain evidence="2">CBS 731.68</strain>
    </source>
</reference>
<evidence type="ECO:0000313" key="2">
    <source>
        <dbReference type="EMBL" id="KAK4125693.1"/>
    </source>
</evidence>
<proteinExistence type="predicted"/>